<accession>A0ABR2EIA9</accession>
<organism evidence="1 2">
    <name type="scientific">Hibiscus sabdariffa</name>
    <name type="common">roselle</name>
    <dbReference type="NCBI Taxonomy" id="183260"/>
    <lineage>
        <taxon>Eukaryota</taxon>
        <taxon>Viridiplantae</taxon>
        <taxon>Streptophyta</taxon>
        <taxon>Embryophyta</taxon>
        <taxon>Tracheophyta</taxon>
        <taxon>Spermatophyta</taxon>
        <taxon>Magnoliopsida</taxon>
        <taxon>eudicotyledons</taxon>
        <taxon>Gunneridae</taxon>
        <taxon>Pentapetalae</taxon>
        <taxon>rosids</taxon>
        <taxon>malvids</taxon>
        <taxon>Malvales</taxon>
        <taxon>Malvaceae</taxon>
        <taxon>Malvoideae</taxon>
        <taxon>Hibiscus</taxon>
    </lineage>
</organism>
<keyword evidence="2" id="KW-1185">Reference proteome</keyword>
<proteinExistence type="predicted"/>
<reference evidence="1 2" key="1">
    <citation type="journal article" date="2024" name="G3 (Bethesda)">
        <title>Genome assembly of Hibiscus sabdariffa L. provides insights into metabolisms of medicinal natural products.</title>
        <authorList>
            <person name="Kim T."/>
        </authorList>
    </citation>
    <scope>NUCLEOTIDE SEQUENCE [LARGE SCALE GENOMIC DNA]</scope>
    <source>
        <strain evidence="1">TK-2024</strain>
        <tissue evidence="1">Old leaves</tissue>
    </source>
</reference>
<comment type="caution">
    <text evidence="1">The sequence shown here is derived from an EMBL/GenBank/DDBJ whole genome shotgun (WGS) entry which is preliminary data.</text>
</comment>
<sequence>MACSRDNHIGFGEEINAVSMGKPSHDSACSQDVDVARFVGELELVGCRNKTISAKTAYSLSSSRVSVSPKQKDCNWIDVDKGLTEGERRRDRARRNLKKKMPQN</sequence>
<protein>
    <submittedName>
        <fullName evidence="1">Uncharacterized protein</fullName>
    </submittedName>
</protein>
<dbReference type="EMBL" id="JBBPBM010000013">
    <property type="protein sequence ID" value="KAK8561730.1"/>
    <property type="molecule type" value="Genomic_DNA"/>
</dbReference>
<evidence type="ECO:0000313" key="1">
    <source>
        <dbReference type="EMBL" id="KAK8561730.1"/>
    </source>
</evidence>
<gene>
    <name evidence="1" type="ORF">V6N12_048794</name>
</gene>
<evidence type="ECO:0000313" key="2">
    <source>
        <dbReference type="Proteomes" id="UP001472677"/>
    </source>
</evidence>
<dbReference type="Proteomes" id="UP001472677">
    <property type="component" value="Unassembled WGS sequence"/>
</dbReference>
<name>A0ABR2EIA9_9ROSI</name>